<sequence>MKTDLAVLAERPDRAEQALTLAVNEARLGHSMQALTTLQQALNWGTDRQQLARLLMDNALPGLGRATAMARTHSASNVTSASPPRTMKRLFHGQARQQQDPPAADCLLPSDHLQLIRRSLATPLPATQRRETAHTQSGSQTRDQDRSKSAQDRPKTAAQPKISPSSARANTPKAGPQATSSVGGRAPANTSAATHPQTQPAEQNALPLFHAQLEHNGQSQPLPFYTEHPEGFQDQQAEGLSYQTPSGKPAYLVTNPSGAFDKAPGTAPFSLAPNRIYRLRAQIPCDQCQAPILWVFDYSRSGKVHKHSYPSEAGAAEVVFRTSADHHRAAFAIRIAGKGRLHPDQIQFRLSSGAEAEQRYLDSQLERTESALKKAQAKQQKQTLAQLEDFVRLQTYMGQDIILPPMHGWPISPDVGLLLIKQIAAQHYQAVVEFGSGVSTLIIARALQRTAATHKRALSPLLTFEHLDHYYAETQAHLAAAGLQGQVNFVLAPLSPYHAANGEVYPYYDVQPHLCALSRQLKSDARILVLVDGPPGSTRTQARYPALPVLLDNLVTASKFDIVMDDYFRNDERAIVHQWETLLQQRCLQFTRTEYLEFEKQACILTIQCS</sequence>
<protein>
    <submittedName>
        <fullName evidence="2">Uncharacterized protein</fullName>
    </submittedName>
</protein>
<dbReference type="SUPFAM" id="SSF53335">
    <property type="entry name" value="S-adenosyl-L-methionine-dependent methyltransferases"/>
    <property type="match status" value="1"/>
</dbReference>
<feature type="region of interest" description="Disordered" evidence="1">
    <location>
        <begin position="122"/>
        <end position="200"/>
    </location>
</feature>
<feature type="compositionally biased region" description="Polar residues" evidence="1">
    <location>
        <begin position="177"/>
        <end position="200"/>
    </location>
</feature>
<reference evidence="2 3" key="1">
    <citation type="journal article" date="2023" name="Microorganisms">
        <title>Thiorhodovibrio frisius and Trv. litoralis spp. nov., Two Novel Members from a Clade of Fastidious Purple Sulfur Bacteria That Exhibit Unique Red-Shifted Light-Harvesting Capabilities.</title>
        <authorList>
            <person name="Methner A."/>
            <person name="Kuzyk S.B."/>
            <person name="Petersen J."/>
            <person name="Bauer S."/>
            <person name="Brinkmann H."/>
            <person name="Sichau K."/>
            <person name="Wanner G."/>
            <person name="Wolf J."/>
            <person name="Neumann-Schaal M."/>
            <person name="Henke P."/>
            <person name="Tank M."/>
            <person name="Sproer C."/>
            <person name="Bunk B."/>
            <person name="Overmann J."/>
        </authorList>
    </citation>
    <scope>NUCLEOTIDE SEQUENCE [LARGE SCALE GENOMIC DNA]</scope>
    <source>
        <strain evidence="2 3">DSM 6702</strain>
    </source>
</reference>
<gene>
    <name evidence="2" type="ORF">Thiowin_04091</name>
</gene>
<evidence type="ECO:0000313" key="3">
    <source>
        <dbReference type="Proteomes" id="UP001432180"/>
    </source>
</evidence>
<evidence type="ECO:0000313" key="2">
    <source>
        <dbReference type="EMBL" id="WPL18989.1"/>
    </source>
</evidence>
<name>A0ABZ0SF81_9GAMM</name>
<organism evidence="2 3">
    <name type="scientific">Thiorhodovibrio winogradskyi</name>
    <dbReference type="NCBI Taxonomy" id="77007"/>
    <lineage>
        <taxon>Bacteria</taxon>
        <taxon>Pseudomonadati</taxon>
        <taxon>Pseudomonadota</taxon>
        <taxon>Gammaproteobacteria</taxon>
        <taxon>Chromatiales</taxon>
        <taxon>Chromatiaceae</taxon>
        <taxon>Thiorhodovibrio</taxon>
    </lineage>
</organism>
<dbReference type="EMBL" id="CP121472">
    <property type="protein sequence ID" value="WPL18989.1"/>
    <property type="molecule type" value="Genomic_DNA"/>
</dbReference>
<dbReference type="RefSeq" id="WP_328984734.1">
    <property type="nucleotide sequence ID" value="NZ_CP121472.1"/>
</dbReference>
<keyword evidence="3" id="KW-1185">Reference proteome</keyword>
<dbReference type="InterPro" id="IPR029063">
    <property type="entry name" value="SAM-dependent_MTases_sf"/>
</dbReference>
<dbReference type="Proteomes" id="UP001432180">
    <property type="component" value="Chromosome"/>
</dbReference>
<proteinExistence type="predicted"/>
<accession>A0ABZ0SF81</accession>
<feature type="compositionally biased region" description="Basic and acidic residues" evidence="1">
    <location>
        <begin position="142"/>
        <end position="155"/>
    </location>
</feature>
<dbReference type="Gene3D" id="3.40.50.150">
    <property type="entry name" value="Vaccinia Virus protein VP39"/>
    <property type="match status" value="1"/>
</dbReference>
<evidence type="ECO:0000256" key="1">
    <source>
        <dbReference type="SAM" id="MobiDB-lite"/>
    </source>
</evidence>